<dbReference type="OMA" id="CIICDCH"/>
<dbReference type="GeneID" id="93614314"/>
<protein>
    <submittedName>
        <fullName evidence="1">Uncharacterized protein</fullName>
    </submittedName>
</protein>
<reference evidence="1 2" key="1">
    <citation type="journal article" date="2009" name="PLoS Genet.">
        <title>Genomic analysis of the basal lineage fungus Rhizopus oryzae reveals a whole-genome duplication.</title>
        <authorList>
            <person name="Ma L.-J."/>
            <person name="Ibrahim A.S."/>
            <person name="Skory C."/>
            <person name="Grabherr M.G."/>
            <person name="Burger G."/>
            <person name="Butler M."/>
            <person name="Elias M."/>
            <person name="Idnurm A."/>
            <person name="Lang B.F."/>
            <person name="Sone T."/>
            <person name="Abe A."/>
            <person name="Calvo S.E."/>
            <person name="Corrochano L.M."/>
            <person name="Engels R."/>
            <person name="Fu J."/>
            <person name="Hansberg W."/>
            <person name="Kim J.-M."/>
            <person name="Kodira C.D."/>
            <person name="Koehrsen M.J."/>
            <person name="Liu B."/>
            <person name="Miranda-Saavedra D."/>
            <person name="O'Leary S."/>
            <person name="Ortiz-Castellanos L."/>
            <person name="Poulter R."/>
            <person name="Rodriguez-Romero J."/>
            <person name="Ruiz-Herrera J."/>
            <person name="Shen Y.-Q."/>
            <person name="Zeng Q."/>
            <person name="Galagan J."/>
            <person name="Birren B.W."/>
            <person name="Cuomo C.A."/>
            <person name="Wickes B.L."/>
        </authorList>
    </citation>
    <scope>NUCLEOTIDE SEQUENCE [LARGE SCALE GENOMIC DNA]</scope>
    <source>
        <strain evidence="2">RA 99-880 / ATCC MYA-4621 / FGSC 9543 / NRRL 43880</strain>
    </source>
</reference>
<proteinExistence type="predicted"/>
<dbReference type="InParanoid" id="I1C2F8"/>
<dbReference type="Pfam" id="PF12855">
    <property type="entry name" value="Ecl1"/>
    <property type="match status" value="1"/>
</dbReference>
<dbReference type="RefSeq" id="XP_067518034.1">
    <property type="nucleotide sequence ID" value="XM_067661933.1"/>
</dbReference>
<dbReference type="AlphaFoldDB" id="I1C2F8"/>
<dbReference type="Proteomes" id="UP000009138">
    <property type="component" value="Unassembled WGS sequence"/>
</dbReference>
<evidence type="ECO:0000313" key="2">
    <source>
        <dbReference type="Proteomes" id="UP000009138"/>
    </source>
</evidence>
<name>I1C2F8_RHIO9</name>
<evidence type="ECO:0000313" key="1">
    <source>
        <dbReference type="EMBL" id="EIE82638.1"/>
    </source>
</evidence>
<sequence length="73" mass="8286">MDLSWCIMCDCYCVEDSLYCSESCRKKDTNEKISIIIYTPPSSPLLEPFLSSFNHRIHNKSSTAQVPVMSSFG</sequence>
<dbReference type="EMBL" id="CH476736">
    <property type="protein sequence ID" value="EIE82638.1"/>
    <property type="molecule type" value="Genomic_DNA"/>
</dbReference>
<dbReference type="InterPro" id="IPR024368">
    <property type="entry name" value="Ecl1/2/3"/>
</dbReference>
<accession>I1C2F8</accession>
<keyword evidence="2" id="KW-1185">Reference proteome</keyword>
<dbReference type="VEuPathDB" id="FungiDB:RO3G_07343"/>
<organism evidence="1 2">
    <name type="scientific">Rhizopus delemar (strain RA 99-880 / ATCC MYA-4621 / FGSC 9543 / NRRL 43880)</name>
    <name type="common">Mucormycosis agent</name>
    <name type="synonym">Rhizopus arrhizus var. delemar</name>
    <dbReference type="NCBI Taxonomy" id="246409"/>
    <lineage>
        <taxon>Eukaryota</taxon>
        <taxon>Fungi</taxon>
        <taxon>Fungi incertae sedis</taxon>
        <taxon>Mucoromycota</taxon>
        <taxon>Mucoromycotina</taxon>
        <taxon>Mucoromycetes</taxon>
        <taxon>Mucorales</taxon>
        <taxon>Mucorineae</taxon>
        <taxon>Rhizopodaceae</taxon>
        <taxon>Rhizopus</taxon>
    </lineage>
</organism>
<gene>
    <name evidence="1" type="ORF">RO3G_07343</name>
</gene>